<dbReference type="InterPro" id="IPR024983">
    <property type="entry name" value="CHAT_dom"/>
</dbReference>
<feature type="domain" description="CHAT" evidence="1">
    <location>
        <begin position="35"/>
        <end position="173"/>
    </location>
</feature>
<evidence type="ECO:0000313" key="3">
    <source>
        <dbReference type="Proteomes" id="UP001043456"/>
    </source>
</evidence>
<reference evidence="2 3" key="1">
    <citation type="submission" date="2018-10" db="EMBL/GenBank/DDBJ databases">
        <title>Pan-genome distribution and transcriptional activeness of fungal secondary metabolism genes in Aspergillus section Fumigati.</title>
        <authorList>
            <person name="Takahashi H."/>
            <person name="Umemura M."/>
            <person name="Ninomiya A."/>
            <person name="Kusuya Y."/>
            <person name="Urayama S."/>
            <person name="Shimizu M."/>
            <person name="Watanabe A."/>
            <person name="Kamei K."/>
            <person name="Yaguchi T."/>
            <person name="Hagiwara D."/>
        </authorList>
    </citation>
    <scope>NUCLEOTIDE SEQUENCE [LARGE SCALE GENOMIC DNA]</scope>
    <source>
        <strain evidence="2 3">IFM 55266</strain>
    </source>
</reference>
<evidence type="ECO:0000259" key="1">
    <source>
        <dbReference type="Pfam" id="PF12770"/>
    </source>
</evidence>
<dbReference type="EMBL" id="BHVY01000007">
    <property type="protein sequence ID" value="GIJ91025.1"/>
    <property type="molecule type" value="Genomic_DNA"/>
</dbReference>
<organism evidence="2 3">
    <name type="scientific">Aspergillus pseudoviridinutans</name>
    <dbReference type="NCBI Taxonomy" id="1517512"/>
    <lineage>
        <taxon>Eukaryota</taxon>
        <taxon>Fungi</taxon>
        <taxon>Dikarya</taxon>
        <taxon>Ascomycota</taxon>
        <taxon>Pezizomycotina</taxon>
        <taxon>Eurotiomycetes</taxon>
        <taxon>Eurotiomycetidae</taxon>
        <taxon>Eurotiales</taxon>
        <taxon>Aspergillaceae</taxon>
        <taxon>Aspergillus</taxon>
        <taxon>Aspergillus subgen. Fumigati</taxon>
    </lineage>
</organism>
<accession>A0A9P3BGX8</accession>
<evidence type="ECO:0000313" key="2">
    <source>
        <dbReference type="EMBL" id="GIJ91025.1"/>
    </source>
</evidence>
<proteinExistence type="predicted"/>
<dbReference type="Proteomes" id="UP001043456">
    <property type="component" value="Unassembled WGS sequence"/>
</dbReference>
<keyword evidence="3" id="KW-1185">Reference proteome</keyword>
<comment type="caution">
    <text evidence="2">The sequence shown here is derived from an EMBL/GenBank/DDBJ whole genome shotgun (WGS) entry which is preliminary data.</text>
</comment>
<gene>
    <name evidence="2" type="ORF">Asppvi_009990</name>
</gene>
<protein>
    <recommendedName>
        <fullName evidence="1">CHAT domain-containing protein</fullName>
    </recommendedName>
</protein>
<sequence>MPRTVGLNPLATEKEVELVTRPSKFTLHDTGYQIEDRSAGSLFLAKSTKKGPQRLTVRDLAELRHSVAQITYLSACSTAENSSIDLANEVIHIASAFQLLGFPHAIGTLWEADNQCATEVAGTFYRNLIEQLKESGPDVSHDVVAYALHLATMELRRKKPGNVIGWAPFIRIGA</sequence>
<dbReference type="AlphaFoldDB" id="A0A9P3BGX8"/>
<name>A0A9P3BGX8_9EURO</name>
<dbReference type="OrthoDB" id="9991317at2759"/>
<dbReference type="GeneID" id="67008600"/>
<dbReference type="RefSeq" id="XP_043161771.1">
    <property type="nucleotide sequence ID" value="XM_043305836.1"/>
</dbReference>
<dbReference type="Pfam" id="PF12770">
    <property type="entry name" value="CHAT"/>
    <property type="match status" value="1"/>
</dbReference>